<name>A0ABU7XL47_9HYPH</name>
<accession>A0ABU7XL47</accession>
<evidence type="ECO:0000313" key="1">
    <source>
        <dbReference type="EMBL" id="MEF3368114.1"/>
    </source>
</evidence>
<dbReference type="RefSeq" id="WP_332083155.1">
    <property type="nucleotide sequence ID" value="NZ_JAZHYN010000085.1"/>
</dbReference>
<sequence length="179" mass="17874">MRSCLILDIAAGGDVSAALACGADAVLLRRAGEAAHATRAFIADVRRQSKGLKVFVEIAPIESESVEGELDSVVGFAPDGVFLSACADRTSLSQLAAKLAVREAEAGLTHGATKIAAFVGADPAAVLALPSFADATKRLAAIAFDEAPLRAGLGLAEPDAAPIATARGLVVLAAAAAGV</sequence>
<dbReference type="Gene3D" id="3.20.20.60">
    <property type="entry name" value="Phosphoenolpyruvate-binding domains"/>
    <property type="match status" value="1"/>
</dbReference>
<gene>
    <name evidence="1" type="ORF">V3H18_16385</name>
</gene>
<dbReference type="SUPFAM" id="SSF51621">
    <property type="entry name" value="Phosphoenolpyruvate/pyruvate domain"/>
    <property type="match status" value="1"/>
</dbReference>
<dbReference type="Proteomes" id="UP001350748">
    <property type="component" value="Unassembled WGS sequence"/>
</dbReference>
<dbReference type="InterPro" id="IPR015813">
    <property type="entry name" value="Pyrv/PenolPyrv_kinase-like_dom"/>
</dbReference>
<organism evidence="1 2">
    <name type="scientific">Methylocystis borbori</name>
    <dbReference type="NCBI Taxonomy" id="3118750"/>
    <lineage>
        <taxon>Bacteria</taxon>
        <taxon>Pseudomonadati</taxon>
        <taxon>Pseudomonadota</taxon>
        <taxon>Alphaproteobacteria</taxon>
        <taxon>Hyphomicrobiales</taxon>
        <taxon>Methylocystaceae</taxon>
        <taxon>Methylocystis</taxon>
    </lineage>
</organism>
<dbReference type="InterPro" id="IPR040442">
    <property type="entry name" value="Pyrv_kinase-like_dom_sf"/>
</dbReference>
<feature type="non-terminal residue" evidence="1">
    <location>
        <position position="179"/>
    </location>
</feature>
<keyword evidence="2" id="KW-1185">Reference proteome</keyword>
<protein>
    <submittedName>
        <fullName evidence="1">Aldolase</fullName>
    </submittedName>
</protein>
<proteinExistence type="predicted"/>
<reference evidence="1 2" key="1">
    <citation type="submission" date="2024-02" db="EMBL/GenBank/DDBJ databases">
        <authorList>
            <person name="Grouzdev D."/>
        </authorList>
    </citation>
    <scope>NUCLEOTIDE SEQUENCE [LARGE SCALE GENOMIC DNA]</scope>
    <source>
        <strain evidence="1 2">9N</strain>
    </source>
</reference>
<comment type="caution">
    <text evidence="1">The sequence shown here is derived from an EMBL/GenBank/DDBJ whole genome shotgun (WGS) entry which is preliminary data.</text>
</comment>
<dbReference type="EMBL" id="JAZHYN010000085">
    <property type="protein sequence ID" value="MEF3368114.1"/>
    <property type="molecule type" value="Genomic_DNA"/>
</dbReference>
<evidence type="ECO:0000313" key="2">
    <source>
        <dbReference type="Proteomes" id="UP001350748"/>
    </source>
</evidence>